<dbReference type="KEGG" id="fcy:FRACYDRAFT_241493"/>
<accession>A0A1E7F9X0</accession>
<sequence length="155" mass="17795">MNKSNEKEETIEAAAISADSTAALAYLIFPTVFSDTLDVSLFFLENIWHHMMCNPYDTQYIHRLGDVAVDDSIPQTNPSSLQLSLEIVGCLRKLDLAHLFWSQNTFTTRKIADNMARVDETNLERYSSIRYRSCIVELSRVELTLDVRKRDAFKI</sequence>
<keyword evidence="2" id="KW-1185">Reference proteome</keyword>
<reference evidence="1 2" key="1">
    <citation type="submission" date="2016-09" db="EMBL/GenBank/DDBJ databases">
        <title>Extensive genetic diversity and differential bi-allelic expression allows diatom success in the polar Southern Ocean.</title>
        <authorList>
            <consortium name="DOE Joint Genome Institute"/>
            <person name="Mock T."/>
            <person name="Otillar R.P."/>
            <person name="Strauss J."/>
            <person name="Dupont C."/>
            <person name="Frickenhaus S."/>
            <person name="Maumus F."/>
            <person name="Mcmullan M."/>
            <person name="Sanges R."/>
            <person name="Schmutz J."/>
            <person name="Toseland A."/>
            <person name="Valas R."/>
            <person name="Veluchamy A."/>
            <person name="Ward B.J."/>
            <person name="Allen A."/>
            <person name="Barry K."/>
            <person name="Falciatore A."/>
            <person name="Ferrante M."/>
            <person name="Fortunato A.E."/>
            <person name="Gloeckner G."/>
            <person name="Gruber A."/>
            <person name="Hipkin R."/>
            <person name="Janech M."/>
            <person name="Kroth P."/>
            <person name="Leese F."/>
            <person name="Lindquist E."/>
            <person name="Lyon B.R."/>
            <person name="Martin J."/>
            <person name="Mayer C."/>
            <person name="Parker M."/>
            <person name="Quesneville H."/>
            <person name="Raymond J."/>
            <person name="Uhlig C."/>
            <person name="Valentin K.U."/>
            <person name="Worden A.Z."/>
            <person name="Armbrust E.V."/>
            <person name="Bowler C."/>
            <person name="Green B."/>
            <person name="Moulton V."/>
            <person name="Van Oosterhout C."/>
            <person name="Grigoriev I."/>
        </authorList>
    </citation>
    <scope>NUCLEOTIDE SEQUENCE [LARGE SCALE GENOMIC DNA]</scope>
    <source>
        <strain evidence="1 2">CCMP1102</strain>
    </source>
</reference>
<organism evidence="1 2">
    <name type="scientific">Fragilariopsis cylindrus CCMP1102</name>
    <dbReference type="NCBI Taxonomy" id="635003"/>
    <lineage>
        <taxon>Eukaryota</taxon>
        <taxon>Sar</taxon>
        <taxon>Stramenopiles</taxon>
        <taxon>Ochrophyta</taxon>
        <taxon>Bacillariophyta</taxon>
        <taxon>Bacillariophyceae</taxon>
        <taxon>Bacillariophycidae</taxon>
        <taxon>Bacillariales</taxon>
        <taxon>Bacillariaceae</taxon>
        <taxon>Fragilariopsis</taxon>
    </lineage>
</organism>
<dbReference type="InParanoid" id="A0A1E7F9X0"/>
<dbReference type="AlphaFoldDB" id="A0A1E7F9X0"/>
<proteinExistence type="predicted"/>
<name>A0A1E7F9X0_9STRA</name>
<evidence type="ECO:0000313" key="2">
    <source>
        <dbReference type="Proteomes" id="UP000095751"/>
    </source>
</evidence>
<dbReference type="EMBL" id="KV784360">
    <property type="protein sequence ID" value="OEU14934.1"/>
    <property type="molecule type" value="Genomic_DNA"/>
</dbReference>
<dbReference type="Proteomes" id="UP000095751">
    <property type="component" value="Unassembled WGS sequence"/>
</dbReference>
<protein>
    <submittedName>
        <fullName evidence="1">Uncharacterized protein</fullName>
    </submittedName>
</protein>
<gene>
    <name evidence="1" type="ORF">FRACYDRAFT_241493</name>
</gene>
<evidence type="ECO:0000313" key="1">
    <source>
        <dbReference type="EMBL" id="OEU14934.1"/>
    </source>
</evidence>